<evidence type="ECO:0000313" key="2">
    <source>
        <dbReference type="Proteomes" id="UP000236751"/>
    </source>
</evidence>
<dbReference type="Proteomes" id="UP000236751">
    <property type="component" value="Unassembled WGS sequence"/>
</dbReference>
<dbReference type="AlphaFoldDB" id="A0A1H5XFL6"/>
<sequence length="82" mass="9436">MRRVKVLPARLDGSAAYLNVFPVYEIQHLLFLKLMCEKSFFLRPSPKITERVIGLKGTVGLIGLDFIFISFIENETHNLLKE</sequence>
<name>A0A1H5XFL6_NITMU</name>
<gene>
    <name evidence="1" type="ORF">SAMN05216403_1304</name>
</gene>
<evidence type="ECO:0000313" key="1">
    <source>
        <dbReference type="EMBL" id="SEG10220.1"/>
    </source>
</evidence>
<organism evidence="1 2">
    <name type="scientific">Nitrosospira multiformis (strain ATCC 25196 / NCIMB 11849 / C 71)</name>
    <dbReference type="NCBI Taxonomy" id="323848"/>
    <lineage>
        <taxon>Bacteria</taxon>
        <taxon>Pseudomonadati</taxon>
        <taxon>Pseudomonadota</taxon>
        <taxon>Betaproteobacteria</taxon>
        <taxon>Nitrosomonadales</taxon>
        <taxon>Nitrosomonadaceae</taxon>
        <taxon>Nitrosospira</taxon>
    </lineage>
</organism>
<accession>A0A1H5XFL6</accession>
<reference evidence="1 2" key="1">
    <citation type="submission" date="2016-10" db="EMBL/GenBank/DDBJ databases">
        <authorList>
            <person name="de Groot N.N."/>
        </authorList>
    </citation>
    <scope>NUCLEOTIDE SEQUENCE [LARGE SCALE GENOMIC DNA]</scope>
    <source>
        <strain evidence="1 2">Nl13</strain>
    </source>
</reference>
<dbReference type="EMBL" id="FNVK01000030">
    <property type="protein sequence ID" value="SEG10220.1"/>
    <property type="molecule type" value="Genomic_DNA"/>
</dbReference>
<proteinExistence type="predicted"/>
<protein>
    <submittedName>
        <fullName evidence="1">Uncharacterized protein</fullName>
    </submittedName>
</protein>